<name>A0AAN8WAJ7_9MAGN</name>
<feature type="region of interest" description="Disordered" evidence="1">
    <location>
        <begin position="38"/>
        <end position="64"/>
    </location>
</feature>
<organism evidence="3 4">
    <name type="scientific">Dillenia turbinata</name>
    <dbReference type="NCBI Taxonomy" id="194707"/>
    <lineage>
        <taxon>Eukaryota</taxon>
        <taxon>Viridiplantae</taxon>
        <taxon>Streptophyta</taxon>
        <taxon>Embryophyta</taxon>
        <taxon>Tracheophyta</taxon>
        <taxon>Spermatophyta</taxon>
        <taxon>Magnoliopsida</taxon>
        <taxon>eudicotyledons</taxon>
        <taxon>Gunneridae</taxon>
        <taxon>Pentapetalae</taxon>
        <taxon>Dilleniales</taxon>
        <taxon>Dilleniaceae</taxon>
        <taxon>Dillenia</taxon>
    </lineage>
</organism>
<protein>
    <submittedName>
        <fullName evidence="3">Uncharacterized protein</fullName>
    </submittedName>
</protein>
<reference evidence="3 4" key="1">
    <citation type="submission" date="2023-12" db="EMBL/GenBank/DDBJ databases">
        <title>A high-quality genome assembly for Dillenia turbinata (Dilleniales).</title>
        <authorList>
            <person name="Chanderbali A."/>
        </authorList>
    </citation>
    <scope>NUCLEOTIDE SEQUENCE [LARGE SCALE GENOMIC DNA]</scope>
    <source>
        <strain evidence="3">LSX21</strain>
        <tissue evidence="3">Leaf</tissue>
    </source>
</reference>
<keyword evidence="2" id="KW-0732">Signal</keyword>
<comment type="caution">
    <text evidence="3">The sequence shown here is derived from an EMBL/GenBank/DDBJ whole genome shotgun (WGS) entry which is preliminary data.</text>
</comment>
<keyword evidence="4" id="KW-1185">Reference proteome</keyword>
<dbReference type="EMBL" id="JBAMMX010000004">
    <property type="protein sequence ID" value="KAK6942312.1"/>
    <property type="molecule type" value="Genomic_DNA"/>
</dbReference>
<sequence length="114" mass="12299">MKRVAFPWISIVVLFAVLSISASESVLTPEGGDCTQLLSNAGLNGKSTRQDPKDSETRNLEENETIHLTTTNHKGRGASMYRYTPKGHKSSANSILAKTSFAGSLGLFIFAIVI</sequence>
<proteinExistence type="predicted"/>
<evidence type="ECO:0000313" key="4">
    <source>
        <dbReference type="Proteomes" id="UP001370490"/>
    </source>
</evidence>
<feature type="chain" id="PRO_5042867823" evidence="2">
    <location>
        <begin position="23"/>
        <end position="114"/>
    </location>
</feature>
<evidence type="ECO:0000256" key="1">
    <source>
        <dbReference type="SAM" id="MobiDB-lite"/>
    </source>
</evidence>
<feature type="signal peptide" evidence="2">
    <location>
        <begin position="1"/>
        <end position="22"/>
    </location>
</feature>
<gene>
    <name evidence="3" type="ORF">RJ641_027689</name>
</gene>
<dbReference type="Proteomes" id="UP001370490">
    <property type="component" value="Unassembled WGS sequence"/>
</dbReference>
<feature type="compositionally biased region" description="Polar residues" evidence="1">
    <location>
        <begin position="38"/>
        <end position="47"/>
    </location>
</feature>
<dbReference type="AlphaFoldDB" id="A0AAN8WAJ7"/>
<evidence type="ECO:0000313" key="3">
    <source>
        <dbReference type="EMBL" id="KAK6942312.1"/>
    </source>
</evidence>
<feature type="compositionally biased region" description="Basic and acidic residues" evidence="1">
    <location>
        <begin position="48"/>
        <end position="64"/>
    </location>
</feature>
<accession>A0AAN8WAJ7</accession>
<evidence type="ECO:0000256" key="2">
    <source>
        <dbReference type="SAM" id="SignalP"/>
    </source>
</evidence>